<dbReference type="PANTHER" id="PTHR42745:SF1">
    <property type="entry name" value="ARABINOSE 5-PHOSPHATE ISOMERASE KDSD"/>
    <property type="match status" value="1"/>
</dbReference>
<evidence type="ECO:0000259" key="6">
    <source>
        <dbReference type="PROSITE" id="PS51371"/>
    </source>
</evidence>
<dbReference type="Gene3D" id="3.40.50.10490">
    <property type="entry name" value="Glucose-6-phosphate isomerase like protein, domain 1"/>
    <property type="match status" value="1"/>
</dbReference>
<dbReference type="CDD" id="cd05014">
    <property type="entry name" value="SIS_Kpsf"/>
    <property type="match status" value="1"/>
</dbReference>
<proteinExistence type="inferred from homology"/>
<dbReference type="EMBL" id="JAVDWE010000016">
    <property type="protein sequence ID" value="MDR7096746.1"/>
    <property type="molecule type" value="Genomic_DNA"/>
</dbReference>
<evidence type="ECO:0000256" key="3">
    <source>
        <dbReference type="ARBA" id="ARBA00023122"/>
    </source>
</evidence>
<name>A0ABU1VGZ7_9BURK</name>
<dbReference type="PROSITE" id="PS51464">
    <property type="entry name" value="SIS"/>
    <property type="match status" value="1"/>
</dbReference>
<dbReference type="InterPro" id="IPR004800">
    <property type="entry name" value="KdsD/KpsF-type"/>
</dbReference>
<feature type="domain" description="CBS" evidence="6">
    <location>
        <begin position="210"/>
        <end position="268"/>
    </location>
</feature>
<dbReference type="Gene3D" id="3.10.580.10">
    <property type="entry name" value="CBS-domain"/>
    <property type="match status" value="1"/>
</dbReference>
<evidence type="ECO:0000259" key="7">
    <source>
        <dbReference type="PROSITE" id="PS51464"/>
    </source>
</evidence>
<feature type="domain" description="SIS" evidence="7">
    <location>
        <begin position="39"/>
        <end position="184"/>
    </location>
</feature>
<sequence length="329" mass="34139">MTTLPGNQQLIALAGQVLEVEAAAILSARARLGTAFLSATDLLFSCSGGGRVVVIGMGKSGHIGRKIAATLSSTGTPALFVHPAEAAHGDLGMVTPHDVVLAISQSGKSDELLRVLPYMKRHRIPVVAMTAKADSALAQHADVVIDTSVDREACPLGLAPTASTTLALALGDAIAMCLLQARGFTAEMFAVTHPHGTLGRKLLVSIADVMVSGAGIPTARESATIREALVNMSRAGLGFVNVLSGESALVGVFTDGDLRRALDGDIDIKTVTLGEVIARKFVTIEASRLAVEAVELMEQHKISSMPVVDDEGRLVGAVNMRLLLQAGVV</sequence>
<evidence type="ECO:0000313" key="8">
    <source>
        <dbReference type="EMBL" id="MDR7096746.1"/>
    </source>
</evidence>
<dbReference type="Proteomes" id="UP001265550">
    <property type="component" value="Unassembled WGS sequence"/>
</dbReference>
<gene>
    <name evidence="8" type="ORF">J2X09_004503</name>
</gene>
<comment type="caution">
    <text evidence="8">The sequence shown here is derived from an EMBL/GenBank/DDBJ whole genome shotgun (WGS) entry which is preliminary data.</text>
</comment>
<keyword evidence="3 5" id="KW-0129">CBS domain</keyword>
<organism evidence="8 9">
    <name type="scientific">Hydrogenophaga laconesensis</name>
    <dbReference type="NCBI Taxonomy" id="1805971"/>
    <lineage>
        <taxon>Bacteria</taxon>
        <taxon>Pseudomonadati</taxon>
        <taxon>Pseudomonadota</taxon>
        <taxon>Betaproteobacteria</taxon>
        <taxon>Burkholderiales</taxon>
        <taxon>Comamonadaceae</taxon>
        <taxon>Hydrogenophaga</taxon>
    </lineage>
</organism>
<dbReference type="GO" id="GO:0019146">
    <property type="term" value="F:arabinose-5-phosphate isomerase activity"/>
    <property type="evidence" value="ECO:0007669"/>
    <property type="project" value="UniProtKB-EC"/>
</dbReference>
<evidence type="ECO:0000256" key="1">
    <source>
        <dbReference type="ARBA" id="ARBA00008165"/>
    </source>
</evidence>
<evidence type="ECO:0000256" key="5">
    <source>
        <dbReference type="PROSITE-ProRule" id="PRU00703"/>
    </source>
</evidence>
<accession>A0ABU1VGZ7</accession>
<dbReference type="InterPro" id="IPR046342">
    <property type="entry name" value="CBS_dom_sf"/>
</dbReference>
<protein>
    <submittedName>
        <fullName evidence="8">Arabinose-5-phosphate isomerase</fullName>
        <ecNumber evidence="8">5.3.1.13</ecNumber>
    </submittedName>
</protein>
<dbReference type="InterPro" id="IPR046348">
    <property type="entry name" value="SIS_dom_sf"/>
</dbReference>
<feature type="domain" description="CBS" evidence="6">
    <location>
        <begin position="277"/>
        <end position="329"/>
    </location>
</feature>
<comment type="similarity">
    <text evidence="1 4">Belongs to the SIS family. GutQ/KpsF subfamily.</text>
</comment>
<keyword evidence="9" id="KW-1185">Reference proteome</keyword>
<dbReference type="SMART" id="SM00116">
    <property type="entry name" value="CBS"/>
    <property type="match status" value="2"/>
</dbReference>
<dbReference type="NCBIfam" id="TIGR00393">
    <property type="entry name" value="kpsF"/>
    <property type="match status" value="1"/>
</dbReference>
<dbReference type="SUPFAM" id="SSF53697">
    <property type="entry name" value="SIS domain"/>
    <property type="match status" value="1"/>
</dbReference>
<dbReference type="InterPro" id="IPR035474">
    <property type="entry name" value="SIS_Kpsf"/>
</dbReference>
<dbReference type="CDD" id="cd04604">
    <property type="entry name" value="CBS_pair_SIS_assoc"/>
    <property type="match status" value="1"/>
</dbReference>
<dbReference type="Pfam" id="PF01380">
    <property type="entry name" value="SIS"/>
    <property type="match status" value="1"/>
</dbReference>
<dbReference type="EC" id="5.3.1.13" evidence="8"/>
<keyword evidence="8" id="KW-0413">Isomerase</keyword>
<dbReference type="InterPro" id="IPR050986">
    <property type="entry name" value="GutQ/KpsF_isomerases"/>
</dbReference>
<dbReference type="PIRSF" id="PIRSF004692">
    <property type="entry name" value="KdsD_KpsF"/>
    <property type="match status" value="1"/>
</dbReference>
<reference evidence="8 9" key="1">
    <citation type="submission" date="2023-07" db="EMBL/GenBank/DDBJ databases">
        <title>Sorghum-associated microbial communities from plants grown in Nebraska, USA.</title>
        <authorList>
            <person name="Schachtman D."/>
        </authorList>
    </citation>
    <scope>NUCLEOTIDE SEQUENCE [LARGE SCALE GENOMIC DNA]</scope>
    <source>
        <strain evidence="8 9">BE240</strain>
    </source>
</reference>
<dbReference type="PANTHER" id="PTHR42745">
    <property type="match status" value="1"/>
</dbReference>
<evidence type="ECO:0000256" key="4">
    <source>
        <dbReference type="PIRNR" id="PIRNR004692"/>
    </source>
</evidence>
<dbReference type="Pfam" id="PF00571">
    <property type="entry name" value="CBS"/>
    <property type="match status" value="2"/>
</dbReference>
<dbReference type="InterPro" id="IPR000644">
    <property type="entry name" value="CBS_dom"/>
</dbReference>
<dbReference type="InterPro" id="IPR001347">
    <property type="entry name" value="SIS_dom"/>
</dbReference>
<evidence type="ECO:0000256" key="2">
    <source>
        <dbReference type="ARBA" id="ARBA00022737"/>
    </source>
</evidence>
<dbReference type="PROSITE" id="PS51371">
    <property type="entry name" value="CBS"/>
    <property type="match status" value="2"/>
</dbReference>
<evidence type="ECO:0000313" key="9">
    <source>
        <dbReference type="Proteomes" id="UP001265550"/>
    </source>
</evidence>
<keyword evidence="2" id="KW-0677">Repeat</keyword>